<proteinExistence type="predicted"/>
<dbReference type="EMBL" id="UINC01002123">
    <property type="protein sequence ID" value="SUZ93170.1"/>
    <property type="molecule type" value="Genomic_DNA"/>
</dbReference>
<accession>A0A381RMS1</accession>
<dbReference type="AlphaFoldDB" id="A0A381RMS1"/>
<evidence type="ECO:0000313" key="1">
    <source>
        <dbReference type="EMBL" id="SUZ93170.1"/>
    </source>
</evidence>
<gene>
    <name evidence="1" type="ORF">METZ01_LOCUS46024</name>
</gene>
<sequence length="44" mass="4725">MIAVWKPLGLQAPTVVAVCGSMEVTASVMVVLKPVAFSQFSFRK</sequence>
<reference evidence="1" key="1">
    <citation type="submission" date="2018-05" db="EMBL/GenBank/DDBJ databases">
        <authorList>
            <person name="Lanie J.A."/>
            <person name="Ng W.-L."/>
            <person name="Kazmierczak K.M."/>
            <person name="Andrzejewski T.M."/>
            <person name="Davidsen T.M."/>
            <person name="Wayne K.J."/>
            <person name="Tettelin H."/>
            <person name="Glass J.I."/>
            <person name="Rusch D."/>
            <person name="Podicherti R."/>
            <person name="Tsui H.-C.T."/>
            <person name="Winkler M.E."/>
        </authorList>
    </citation>
    <scope>NUCLEOTIDE SEQUENCE</scope>
</reference>
<name>A0A381RMS1_9ZZZZ</name>
<organism evidence="1">
    <name type="scientific">marine metagenome</name>
    <dbReference type="NCBI Taxonomy" id="408172"/>
    <lineage>
        <taxon>unclassified sequences</taxon>
        <taxon>metagenomes</taxon>
        <taxon>ecological metagenomes</taxon>
    </lineage>
</organism>
<protein>
    <submittedName>
        <fullName evidence="1">Uncharacterized protein</fullName>
    </submittedName>
</protein>